<dbReference type="AlphaFoldDB" id="B0MKY6"/>
<dbReference type="PANTHER" id="PTHR43236:SF1">
    <property type="entry name" value="BLL7220 PROTEIN"/>
    <property type="match status" value="1"/>
</dbReference>
<sequence>MDYAKYKGLRDASWRCLIECETNALPISLGDICTKYKIGIVNDSAVNVLDGESGRIVRIGDKTRIIVNDDHTMQRRRFTIAHELGHFLLGHLGSDISFLSREIIEVKPEEEMQADMFAIRLLSPACVLWGLNLHTAEEIAEYCDISLQAASYRAERMAELYRRNRFLRSPVERTLYKQFEPFIKENTRH</sequence>
<reference evidence="2" key="1">
    <citation type="submission" date="2007-10" db="EMBL/GenBank/DDBJ databases">
        <authorList>
            <person name="Fulton L."/>
            <person name="Clifton S."/>
            <person name="Fulton B."/>
            <person name="Xu J."/>
            <person name="Minx P."/>
            <person name="Pepin K.H."/>
            <person name="Johnson M."/>
            <person name="Thiruvilangam P."/>
            <person name="Bhonagiri V."/>
            <person name="Nash W.E."/>
            <person name="Mardis E.R."/>
            <person name="Wilson R.K."/>
        </authorList>
    </citation>
    <scope>NUCLEOTIDE SEQUENCE [LARGE SCALE GENOMIC DNA]</scope>
    <source>
        <strain evidence="2">DSM 15702</strain>
    </source>
</reference>
<proteinExistence type="predicted"/>
<dbReference type="EMBL" id="ABCA03000033">
    <property type="protein sequence ID" value="EDS01675.1"/>
    <property type="molecule type" value="Genomic_DNA"/>
</dbReference>
<feature type="domain" description="IrrE N-terminal-like" evidence="1">
    <location>
        <begin position="62"/>
        <end position="154"/>
    </location>
</feature>
<comment type="caution">
    <text evidence="2">The sequence shown here is derived from an EMBL/GenBank/DDBJ whole genome shotgun (WGS) entry which is preliminary data.</text>
</comment>
<dbReference type="Gene3D" id="1.10.10.2910">
    <property type="match status" value="1"/>
</dbReference>
<dbReference type="InterPro" id="IPR052345">
    <property type="entry name" value="Rad_response_metalloprotease"/>
</dbReference>
<accession>B0MKY6</accession>
<protein>
    <submittedName>
        <fullName evidence="2">Toxin-antitoxin system, toxin component</fullName>
    </submittedName>
</protein>
<dbReference type="PANTHER" id="PTHR43236">
    <property type="entry name" value="ANTITOXIN HIGA1"/>
    <property type="match status" value="1"/>
</dbReference>
<dbReference type="InterPro" id="IPR010359">
    <property type="entry name" value="IrrE_HExxH"/>
</dbReference>
<evidence type="ECO:0000313" key="3">
    <source>
        <dbReference type="Proteomes" id="UP000005326"/>
    </source>
</evidence>
<keyword evidence="3" id="KW-1185">Reference proteome</keyword>
<name>B0MKY6_9FIRM</name>
<gene>
    <name evidence="2" type="ORF">EUBSIR_00473</name>
</gene>
<reference evidence="2" key="2">
    <citation type="submission" date="2014-06" db="EMBL/GenBank/DDBJ databases">
        <title>Draft genome sequence of Eubacterium siraeum (DSM 15702).</title>
        <authorList>
            <person name="Sudarsanam P."/>
            <person name="Ley R."/>
            <person name="Guruge J."/>
            <person name="Turnbaugh P.J."/>
            <person name="Mahowald M."/>
            <person name="Liep D."/>
            <person name="Gordon J."/>
        </authorList>
    </citation>
    <scope>NUCLEOTIDE SEQUENCE</scope>
    <source>
        <strain evidence="2">DSM 15702</strain>
    </source>
</reference>
<organism evidence="2 3">
    <name type="scientific">[Eubacterium] siraeum DSM 15702</name>
    <dbReference type="NCBI Taxonomy" id="428128"/>
    <lineage>
        <taxon>Bacteria</taxon>
        <taxon>Bacillati</taxon>
        <taxon>Bacillota</taxon>
        <taxon>Clostridia</taxon>
        <taxon>Eubacteriales</taxon>
        <taxon>Oscillospiraceae</taxon>
        <taxon>Oscillospiraceae incertae sedis</taxon>
    </lineage>
</organism>
<dbReference type="Pfam" id="PF06114">
    <property type="entry name" value="Peptidase_M78"/>
    <property type="match status" value="1"/>
</dbReference>
<evidence type="ECO:0000313" key="2">
    <source>
        <dbReference type="EMBL" id="EDS01675.1"/>
    </source>
</evidence>
<evidence type="ECO:0000259" key="1">
    <source>
        <dbReference type="Pfam" id="PF06114"/>
    </source>
</evidence>
<dbReference type="Proteomes" id="UP000005326">
    <property type="component" value="Unassembled WGS sequence"/>
</dbReference>